<dbReference type="EMBL" id="PGOL01003501">
    <property type="protein sequence ID" value="PKI40720.1"/>
    <property type="molecule type" value="Genomic_DNA"/>
</dbReference>
<reference evidence="1 2" key="1">
    <citation type="submission" date="2017-11" db="EMBL/GenBank/DDBJ databases">
        <title>De-novo sequencing of pomegranate (Punica granatum L.) genome.</title>
        <authorList>
            <person name="Akparov Z."/>
            <person name="Amiraslanov A."/>
            <person name="Hajiyeva S."/>
            <person name="Abbasov M."/>
            <person name="Kaur K."/>
            <person name="Hamwieh A."/>
            <person name="Solovyev V."/>
            <person name="Salamov A."/>
            <person name="Braich B."/>
            <person name="Kosarev P."/>
            <person name="Mahmoud A."/>
            <person name="Hajiyev E."/>
            <person name="Babayeva S."/>
            <person name="Izzatullayeva V."/>
            <person name="Mammadov A."/>
            <person name="Mammadov A."/>
            <person name="Sharifova S."/>
            <person name="Ojaghi J."/>
            <person name="Eynullazada K."/>
            <person name="Bayramov B."/>
            <person name="Abdulazimova A."/>
            <person name="Shahmuradov I."/>
        </authorList>
    </citation>
    <scope>NUCLEOTIDE SEQUENCE [LARGE SCALE GENOMIC DNA]</scope>
    <source>
        <strain evidence="2">cv. AG2017</strain>
        <tissue evidence="1">Leaf</tissue>
    </source>
</reference>
<dbReference type="Proteomes" id="UP000233551">
    <property type="component" value="Unassembled WGS sequence"/>
</dbReference>
<accession>A0A2I0IAN2</accession>
<organism evidence="1 2">
    <name type="scientific">Punica granatum</name>
    <name type="common">Pomegranate</name>
    <dbReference type="NCBI Taxonomy" id="22663"/>
    <lineage>
        <taxon>Eukaryota</taxon>
        <taxon>Viridiplantae</taxon>
        <taxon>Streptophyta</taxon>
        <taxon>Embryophyta</taxon>
        <taxon>Tracheophyta</taxon>
        <taxon>Spermatophyta</taxon>
        <taxon>Magnoliopsida</taxon>
        <taxon>eudicotyledons</taxon>
        <taxon>Gunneridae</taxon>
        <taxon>Pentapetalae</taxon>
        <taxon>rosids</taxon>
        <taxon>malvids</taxon>
        <taxon>Myrtales</taxon>
        <taxon>Lythraceae</taxon>
        <taxon>Punica</taxon>
    </lineage>
</organism>
<protein>
    <submittedName>
        <fullName evidence="1">Uncharacterized protein</fullName>
    </submittedName>
</protein>
<keyword evidence="2" id="KW-1185">Reference proteome</keyword>
<sequence length="203" mass="22546">MASLDKLEYRKGVQRNRPWSVRSPTQPALHEKATPINRYSPDKLDCQSGLPVDPTAPIRISLGSSIGPTVTVGINRFSCRPLVRSDPTLGSLSPRCLNLFIGYSKHTVSRSGILAQITEHKVQHLLTRRACATPSAEWDLTSSHHYAPSIAYVEGGLYRMRESWLDIIRKLDRSNGYKENQSILLSPVGSIGPDSRLFEPALL</sequence>
<name>A0A2I0IAN2_PUNGR</name>
<evidence type="ECO:0000313" key="2">
    <source>
        <dbReference type="Proteomes" id="UP000233551"/>
    </source>
</evidence>
<gene>
    <name evidence="1" type="ORF">CRG98_038901</name>
</gene>
<comment type="caution">
    <text evidence="1">The sequence shown here is derived from an EMBL/GenBank/DDBJ whole genome shotgun (WGS) entry which is preliminary data.</text>
</comment>
<dbReference type="AlphaFoldDB" id="A0A2I0IAN2"/>
<proteinExistence type="predicted"/>
<evidence type="ECO:0000313" key="1">
    <source>
        <dbReference type="EMBL" id="PKI40720.1"/>
    </source>
</evidence>